<evidence type="ECO:0000256" key="3">
    <source>
        <dbReference type="ARBA" id="ARBA00022884"/>
    </source>
</evidence>
<dbReference type="HAMAP" id="MF_01345_B">
    <property type="entry name" value="Ribosomal_uS17_B"/>
    <property type="match status" value="1"/>
</dbReference>
<dbReference type="EMBL" id="PFNG01000061">
    <property type="protein sequence ID" value="PIZ41323.1"/>
    <property type="molecule type" value="Genomic_DNA"/>
</dbReference>
<evidence type="ECO:0000256" key="2">
    <source>
        <dbReference type="ARBA" id="ARBA00022730"/>
    </source>
</evidence>
<evidence type="ECO:0000256" key="6">
    <source>
        <dbReference type="HAMAP-Rule" id="MF_01345"/>
    </source>
</evidence>
<keyword evidence="4 6" id="KW-0689">Ribosomal protein</keyword>
<proteinExistence type="inferred from homology"/>
<dbReference type="InterPro" id="IPR019984">
    <property type="entry name" value="Ribosomal_uS17_bact/chlr"/>
</dbReference>
<dbReference type="GO" id="GO:0003735">
    <property type="term" value="F:structural constituent of ribosome"/>
    <property type="evidence" value="ECO:0007669"/>
    <property type="project" value="UniProtKB-UniRule"/>
</dbReference>
<protein>
    <recommendedName>
        <fullName evidence="6">Small ribosomal subunit protein uS17</fullName>
    </recommendedName>
</protein>
<comment type="similarity">
    <text evidence="1 6 7">Belongs to the universal ribosomal protein uS17 family.</text>
</comment>
<dbReference type="InterPro" id="IPR000266">
    <property type="entry name" value="Ribosomal_uS17"/>
</dbReference>
<dbReference type="PRINTS" id="PR00973">
    <property type="entry name" value="RIBOSOMALS17"/>
</dbReference>
<dbReference type="PROSITE" id="PS00056">
    <property type="entry name" value="RIBOSOMAL_S17"/>
    <property type="match status" value="1"/>
</dbReference>
<dbReference type="SUPFAM" id="SSF50249">
    <property type="entry name" value="Nucleic acid-binding proteins"/>
    <property type="match status" value="1"/>
</dbReference>
<dbReference type="NCBIfam" id="NF004123">
    <property type="entry name" value="PRK05610.1"/>
    <property type="match status" value="1"/>
</dbReference>
<evidence type="ECO:0000313" key="9">
    <source>
        <dbReference type="Proteomes" id="UP000230956"/>
    </source>
</evidence>
<evidence type="ECO:0000256" key="4">
    <source>
        <dbReference type="ARBA" id="ARBA00022980"/>
    </source>
</evidence>
<keyword evidence="2 6" id="KW-0699">rRNA-binding</keyword>
<accession>A0A2M7T9N0</accession>
<comment type="subunit">
    <text evidence="6">Part of the 30S ribosomal subunit.</text>
</comment>
<sequence>MEERGSRKTRVGKVVSDSMNKTITVAVESTKRHPLYKKTIKRTTKFKAHDEANEAKAGDTVQIAETRPLSKTKRWRMVEILEKAK</sequence>
<dbReference type="InterPro" id="IPR012340">
    <property type="entry name" value="NA-bd_OB-fold"/>
</dbReference>
<gene>
    <name evidence="6" type="primary">rpsQ</name>
    <name evidence="8" type="ORF">COY37_02465</name>
</gene>
<dbReference type="PANTHER" id="PTHR10744:SF1">
    <property type="entry name" value="SMALL RIBOSOMAL SUBUNIT PROTEIN US17M"/>
    <property type="match status" value="1"/>
</dbReference>
<dbReference type="InterPro" id="IPR019979">
    <property type="entry name" value="Ribosomal_uS17_CS"/>
</dbReference>
<dbReference type="GO" id="GO:0019843">
    <property type="term" value="F:rRNA binding"/>
    <property type="evidence" value="ECO:0007669"/>
    <property type="project" value="UniProtKB-UniRule"/>
</dbReference>
<keyword evidence="5 6" id="KW-0687">Ribonucleoprotein</keyword>
<comment type="caution">
    <text evidence="8">The sequence shown here is derived from an EMBL/GenBank/DDBJ whole genome shotgun (WGS) entry which is preliminary data.</text>
</comment>
<keyword evidence="3 6" id="KW-0694">RNA-binding</keyword>
<dbReference type="Pfam" id="PF00366">
    <property type="entry name" value="Ribosomal_S17"/>
    <property type="match status" value="1"/>
</dbReference>
<dbReference type="GO" id="GO:0006412">
    <property type="term" value="P:translation"/>
    <property type="evidence" value="ECO:0007669"/>
    <property type="project" value="UniProtKB-UniRule"/>
</dbReference>
<dbReference type="CDD" id="cd00364">
    <property type="entry name" value="Ribosomal_uS17"/>
    <property type="match status" value="1"/>
</dbReference>
<name>A0A2M7T9N0_9ACTN</name>
<evidence type="ECO:0000256" key="5">
    <source>
        <dbReference type="ARBA" id="ARBA00023274"/>
    </source>
</evidence>
<dbReference type="AlphaFoldDB" id="A0A2M7T9N0"/>
<dbReference type="NCBIfam" id="TIGR03635">
    <property type="entry name" value="uS17_bact"/>
    <property type="match status" value="1"/>
</dbReference>
<evidence type="ECO:0000256" key="7">
    <source>
        <dbReference type="RuleBase" id="RU003872"/>
    </source>
</evidence>
<evidence type="ECO:0000313" key="8">
    <source>
        <dbReference type="EMBL" id="PIZ41323.1"/>
    </source>
</evidence>
<reference evidence="9" key="1">
    <citation type="submission" date="2017-09" db="EMBL/GenBank/DDBJ databases">
        <title>Depth-based differentiation of microbial function through sediment-hosted aquifers and enrichment of novel symbionts in the deep terrestrial subsurface.</title>
        <authorList>
            <person name="Probst A.J."/>
            <person name="Ladd B."/>
            <person name="Jarett J.K."/>
            <person name="Geller-Mcgrath D.E."/>
            <person name="Sieber C.M.K."/>
            <person name="Emerson J.B."/>
            <person name="Anantharaman K."/>
            <person name="Thomas B.C."/>
            <person name="Malmstrom R."/>
            <person name="Stieglmeier M."/>
            <person name="Klingl A."/>
            <person name="Woyke T."/>
            <person name="Ryan C.M."/>
            <person name="Banfield J.F."/>
        </authorList>
    </citation>
    <scope>NUCLEOTIDE SEQUENCE [LARGE SCALE GENOMIC DNA]</scope>
</reference>
<dbReference type="PANTHER" id="PTHR10744">
    <property type="entry name" value="40S RIBOSOMAL PROTEIN S11 FAMILY MEMBER"/>
    <property type="match status" value="1"/>
</dbReference>
<comment type="function">
    <text evidence="6">One of the primary rRNA binding proteins, it binds specifically to the 5'-end of 16S ribosomal RNA.</text>
</comment>
<dbReference type="RefSeq" id="WP_286678518.1">
    <property type="nucleotide sequence ID" value="NZ_MNXI01000088.1"/>
</dbReference>
<organism evidence="8 9">
    <name type="scientific">Candidatus Aquicultor secundus</name>
    <dbReference type="NCBI Taxonomy" id="1973895"/>
    <lineage>
        <taxon>Bacteria</taxon>
        <taxon>Bacillati</taxon>
        <taxon>Actinomycetota</taxon>
        <taxon>Candidatus Aquicultoria</taxon>
        <taxon>Candidatus Aquicultorales</taxon>
        <taxon>Candidatus Aquicultoraceae</taxon>
        <taxon>Candidatus Aquicultor</taxon>
    </lineage>
</organism>
<dbReference type="FunFam" id="2.40.50.140:FF:000123">
    <property type="entry name" value="30S ribosomal protein S17"/>
    <property type="match status" value="1"/>
</dbReference>
<evidence type="ECO:0000256" key="1">
    <source>
        <dbReference type="ARBA" id="ARBA00010254"/>
    </source>
</evidence>
<dbReference type="Gene3D" id="2.40.50.140">
    <property type="entry name" value="Nucleic acid-binding proteins"/>
    <property type="match status" value="1"/>
</dbReference>
<dbReference type="GO" id="GO:0022627">
    <property type="term" value="C:cytosolic small ribosomal subunit"/>
    <property type="evidence" value="ECO:0007669"/>
    <property type="project" value="UniProtKB-UniRule"/>
</dbReference>
<dbReference type="Proteomes" id="UP000230956">
    <property type="component" value="Unassembled WGS sequence"/>
</dbReference>